<dbReference type="PANTHER" id="PTHR11935">
    <property type="entry name" value="BETA LACTAMASE DOMAIN"/>
    <property type="match status" value="1"/>
</dbReference>
<feature type="domain" description="Hydroxyacylglutathione hydrolase C-terminal" evidence="4">
    <location>
        <begin position="132"/>
        <end position="195"/>
    </location>
</feature>
<evidence type="ECO:0000256" key="1">
    <source>
        <dbReference type="ARBA" id="ARBA00022723"/>
    </source>
</evidence>
<organism evidence="5 6">
    <name type="scientific">Strigamia maritima</name>
    <name type="common">European centipede</name>
    <name type="synonym">Geophilus maritimus</name>
    <dbReference type="NCBI Taxonomy" id="126957"/>
    <lineage>
        <taxon>Eukaryota</taxon>
        <taxon>Metazoa</taxon>
        <taxon>Ecdysozoa</taxon>
        <taxon>Arthropoda</taxon>
        <taxon>Myriapoda</taxon>
        <taxon>Chilopoda</taxon>
        <taxon>Pleurostigmophora</taxon>
        <taxon>Geophilomorpha</taxon>
        <taxon>Linotaeniidae</taxon>
        <taxon>Strigamia</taxon>
    </lineage>
</organism>
<proteinExistence type="predicted"/>
<sequence length="198" mass="22223">MCIDYALFTVLNDHAGGNRAAASRFPKIPIYGGDDRVQNVTKLVSRGEVLHFGPLTVKCLLDPEESSGHVIYVVKNELDKKCEHAFVGDAFSIAGFGNFPESHKKHVYKILTQDIGKLSDNTEIYCGQESAIRNLNIAKTIEPTNPLIQKKLAWALGQRDKNDPTVPSYFYEEKKYNPFLRLSVPEVQRYFGTNSAQD</sequence>
<keyword evidence="6" id="KW-1185">Reference proteome</keyword>
<dbReference type="InterPro" id="IPR032282">
    <property type="entry name" value="HAGH_C"/>
</dbReference>
<dbReference type="PANTHER" id="PTHR11935:SF94">
    <property type="entry name" value="TENZING NORGAY, ISOFORM C"/>
    <property type="match status" value="1"/>
</dbReference>
<reference evidence="6" key="1">
    <citation type="submission" date="2011-05" db="EMBL/GenBank/DDBJ databases">
        <authorList>
            <person name="Richards S.R."/>
            <person name="Qu J."/>
            <person name="Jiang H."/>
            <person name="Jhangiani S.N."/>
            <person name="Agravi P."/>
            <person name="Goodspeed R."/>
            <person name="Gross S."/>
            <person name="Mandapat C."/>
            <person name="Jackson L."/>
            <person name="Mathew T."/>
            <person name="Pu L."/>
            <person name="Thornton R."/>
            <person name="Saada N."/>
            <person name="Wilczek-Boney K.B."/>
            <person name="Lee S."/>
            <person name="Kovar C."/>
            <person name="Wu Y."/>
            <person name="Scherer S.E."/>
            <person name="Worley K.C."/>
            <person name="Muzny D.M."/>
            <person name="Gibbs R."/>
        </authorList>
    </citation>
    <scope>NUCLEOTIDE SEQUENCE</scope>
    <source>
        <strain evidence="6">Brora</strain>
    </source>
</reference>
<dbReference type="Pfam" id="PF16123">
    <property type="entry name" value="HAGH_C"/>
    <property type="match status" value="1"/>
</dbReference>
<evidence type="ECO:0000259" key="4">
    <source>
        <dbReference type="Pfam" id="PF16123"/>
    </source>
</evidence>
<dbReference type="OMA" id="NAKEMHE"/>
<keyword evidence="2" id="KW-0378">Hydrolase</keyword>
<dbReference type="GO" id="GO:0004416">
    <property type="term" value="F:hydroxyacylglutathione hydrolase activity"/>
    <property type="evidence" value="ECO:0007669"/>
    <property type="project" value="TreeGrafter"/>
</dbReference>
<dbReference type="EMBL" id="JH431866">
    <property type="status" value="NOT_ANNOTATED_CDS"/>
    <property type="molecule type" value="Genomic_DNA"/>
</dbReference>
<dbReference type="InterPro" id="IPR036866">
    <property type="entry name" value="RibonucZ/Hydroxyglut_hydro"/>
</dbReference>
<reference evidence="5" key="2">
    <citation type="submission" date="2015-02" db="UniProtKB">
        <authorList>
            <consortium name="EnsemblMetazoa"/>
        </authorList>
    </citation>
    <scope>IDENTIFICATION</scope>
</reference>
<keyword evidence="1" id="KW-0479">Metal-binding</keyword>
<evidence type="ECO:0000256" key="3">
    <source>
        <dbReference type="ARBA" id="ARBA00022833"/>
    </source>
</evidence>
<dbReference type="STRING" id="126957.T1J5N2"/>
<dbReference type="GO" id="GO:0046872">
    <property type="term" value="F:metal ion binding"/>
    <property type="evidence" value="ECO:0007669"/>
    <property type="project" value="UniProtKB-KW"/>
</dbReference>
<dbReference type="Proteomes" id="UP000014500">
    <property type="component" value="Unassembled WGS sequence"/>
</dbReference>
<accession>T1J5N2</accession>
<keyword evidence="3" id="KW-0862">Zinc</keyword>
<dbReference type="eggNOG" id="KOG0813">
    <property type="taxonomic scope" value="Eukaryota"/>
</dbReference>
<protein>
    <recommendedName>
        <fullName evidence="4">Hydroxyacylglutathione hydrolase C-terminal domain-containing protein</fullName>
    </recommendedName>
</protein>
<dbReference type="EnsemblMetazoa" id="SMAR008936-RA">
    <property type="protein sequence ID" value="SMAR008936-PA"/>
    <property type="gene ID" value="SMAR008936"/>
</dbReference>
<dbReference type="Gene3D" id="3.60.15.10">
    <property type="entry name" value="Ribonuclease Z/Hydroxyacylglutathione hydrolase-like"/>
    <property type="match status" value="1"/>
</dbReference>
<dbReference type="AlphaFoldDB" id="T1J5N2"/>
<dbReference type="HOGENOM" id="CLU_030571_4_0_1"/>
<evidence type="ECO:0000256" key="2">
    <source>
        <dbReference type="ARBA" id="ARBA00022801"/>
    </source>
</evidence>
<dbReference type="SUPFAM" id="SSF56281">
    <property type="entry name" value="Metallo-hydrolase/oxidoreductase"/>
    <property type="match status" value="1"/>
</dbReference>
<name>T1J5N2_STRMM</name>
<evidence type="ECO:0000313" key="6">
    <source>
        <dbReference type="Proteomes" id="UP000014500"/>
    </source>
</evidence>
<dbReference type="PhylomeDB" id="T1J5N2"/>
<evidence type="ECO:0000313" key="5">
    <source>
        <dbReference type="EnsemblMetazoa" id="SMAR008936-PA"/>
    </source>
</evidence>